<dbReference type="Gene3D" id="3.40.50.2300">
    <property type="match status" value="2"/>
</dbReference>
<dbReference type="InterPro" id="IPR028081">
    <property type="entry name" value="Leu-bd"/>
</dbReference>
<evidence type="ECO:0000313" key="7">
    <source>
        <dbReference type="Proteomes" id="UP001183648"/>
    </source>
</evidence>
<keyword evidence="7" id="KW-1185">Reference proteome</keyword>
<dbReference type="SUPFAM" id="SSF53822">
    <property type="entry name" value="Periplasmic binding protein-like I"/>
    <property type="match status" value="1"/>
</dbReference>
<dbReference type="Pfam" id="PF13458">
    <property type="entry name" value="Peripla_BP_6"/>
    <property type="match status" value="1"/>
</dbReference>
<dbReference type="PANTHER" id="PTHR47235:SF1">
    <property type="entry name" value="BLR6548 PROTEIN"/>
    <property type="match status" value="1"/>
</dbReference>
<dbReference type="RefSeq" id="WP_310304435.1">
    <property type="nucleotide sequence ID" value="NZ_BAAAPS010000005.1"/>
</dbReference>
<feature type="chain" id="PRO_5046314662" evidence="4">
    <location>
        <begin position="26"/>
        <end position="496"/>
    </location>
</feature>
<dbReference type="EMBL" id="JAVDYG010000001">
    <property type="protein sequence ID" value="MDR7363721.1"/>
    <property type="molecule type" value="Genomic_DNA"/>
</dbReference>
<organism evidence="6 7">
    <name type="scientific">Nocardioides marmoribigeumensis</name>
    <dbReference type="NCBI Taxonomy" id="433649"/>
    <lineage>
        <taxon>Bacteria</taxon>
        <taxon>Bacillati</taxon>
        <taxon>Actinomycetota</taxon>
        <taxon>Actinomycetes</taxon>
        <taxon>Propionibacteriales</taxon>
        <taxon>Nocardioidaceae</taxon>
        <taxon>Nocardioides</taxon>
    </lineage>
</organism>
<feature type="region of interest" description="Disordered" evidence="3">
    <location>
        <begin position="78"/>
        <end position="121"/>
    </location>
</feature>
<name>A0ABU2BZ83_9ACTN</name>
<evidence type="ECO:0000259" key="5">
    <source>
        <dbReference type="Pfam" id="PF13458"/>
    </source>
</evidence>
<sequence length="496" mass="50507">MRARRPRWVAPVVVGLTLSLAGSLAACGSQLDPDTVRAANGGGAGVAGDGRLGGDAGAAGTTGTTGDSGAAVGDAGGGAAGAAGPAGGGTTGSGTGGTSRGGSAAAGEDPPPVAAPKGVSCDGFKNGPGITDKTITLANVSDLSGPVPGLFQPAYDGAKAFISYFNATSDICGRKLQLQSYDSRTDAGGDQQGYAKACDSAFAAVGSMSAFDSGGAQTAQSCGLPDIRAAAVTAARAACSTCYGASSVNAATFENAVPDYVLKNYKAAGQKAAMIYLNAGAAAENGKGQVNAMTRRGMKFVYVQGVDVSEFNYAPFVQKLKEKGARYVQALGSYQHGVKLAQAMQQAGYKPDLFMMDVVAYDPGFVQSGGSAVEGTTAFINFVPFEQAGSNNEMGLYLKYLQQVSPGAKPNFFGVFGWSAARLFVTEAVSLGGRLSRQTLLDKVRGVDKWTANGMHAPQYVGSKQTADCWRFLQLSKGRWVPRTNGYLCNGVSSSK</sequence>
<evidence type="ECO:0000256" key="1">
    <source>
        <dbReference type="ARBA" id="ARBA00010062"/>
    </source>
</evidence>
<dbReference type="InterPro" id="IPR028082">
    <property type="entry name" value="Peripla_BP_I"/>
</dbReference>
<evidence type="ECO:0000256" key="4">
    <source>
        <dbReference type="SAM" id="SignalP"/>
    </source>
</evidence>
<feature type="compositionally biased region" description="Gly residues" evidence="3">
    <location>
        <begin position="78"/>
        <end position="100"/>
    </location>
</feature>
<keyword evidence="2 4" id="KW-0732">Signal</keyword>
<accession>A0ABU2BZ83</accession>
<dbReference type="Proteomes" id="UP001183648">
    <property type="component" value="Unassembled WGS sequence"/>
</dbReference>
<proteinExistence type="inferred from homology"/>
<reference evidence="6 7" key="1">
    <citation type="submission" date="2023-07" db="EMBL/GenBank/DDBJ databases">
        <title>Sequencing the genomes of 1000 actinobacteria strains.</title>
        <authorList>
            <person name="Klenk H.-P."/>
        </authorList>
    </citation>
    <scope>NUCLEOTIDE SEQUENCE [LARGE SCALE GENOMIC DNA]</scope>
    <source>
        <strain evidence="6 7">DSM 19426</strain>
    </source>
</reference>
<evidence type="ECO:0000313" key="6">
    <source>
        <dbReference type="EMBL" id="MDR7363721.1"/>
    </source>
</evidence>
<comment type="caution">
    <text evidence="6">The sequence shown here is derived from an EMBL/GenBank/DDBJ whole genome shotgun (WGS) entry which is preliminary data.</text>
</comment>
<feature type="signal peptide" evidence="4">
    <location>
        <begin position="1"/>
        <end position="25"/>
    </location>
</feature>
<comment type="similarity">
    <text evidence="1">Belongs to the leucine-binding protein family.</text>
</comment>
<dbReference type="PROSITE" id="PS51257">
    <property type="entry name" value="PROKAR_LIPOPROTEIN"/>
    <property type="match status" value="1"/>
</dbReference>
<dbReference type="PANTHER" id="PTHR47235">
    <property type="entry name" value="BLR6548 PROTEIN"/>
    <property type="match status" value="1"/>
</dbReference>
<evidence type="ECO:0000256" key="2">
    <source>
        <dbReference type="ARBA" id="ARBA00022729"/>
    </source>
</evidence>
<gene>
    <name evidence="6" type="ORF">J2S63_003274</name>
</gene>
<protein>
    <submittedName>
        <fullName evidence="6">ABC-type branched-subunit amino acid transport system substrate-binding protein</fullName>
    </submittedName>
</protein>
<feature type="domain" description="Leucine-binding protein" evidence="5">
    <location>
        <begin position="134"/>
        <end position="478"/>
    </location>
</feature>
<evidence type="ECO:0000256" key="3">
    <source>
        <dbReference type="SAM" id="MobiDB-lite"/>
    </source>
</evidence>